<dbReference type="Proteomes" id="UP000239504">
    <property type="component" value="Unassembled WGS sequence"/>
</dbReference>
<dbReference type="CDD" id="cd01347">
    <property type="entry name" value="ligand_gated_channel"/>
    <property type="match status" value="1"/>
</dbReference>
<comment type="similarity">
    <text evidence="11 12">Belongs to the TonB-dependent receptor family.</text>
</comment>
<dbReference type="GO" id="GO:0006826">
    <property type="term" value="P:iron ion transport"/>
    <property type="evidence" value="ECO:0007669"/>
    <property type="project" value="UniProtKB-KW"/>
</dbReference>
<keyword evidence="10 11" id="KW-0998">Cell outer membrane</keyword>
<feature type="chain" id="PRO_5015784472" evidence="13">
    <location>
        <begin position="29"/>
        <end position="752"/>
    </location>
</feature>
<evidence type="ECO:0000256" key="7">
    <source>
        <dbReference type="ARBA" id="ARBA00023065"/>
    </source>
</evidence>
<evidence type="ECO:0000256" key="12">
    <source>
        <dbReference type="RuleBase" id="RU003357"/>
    </source>
</evidence>
<evidence type="ECO:0000256" key="10">
    <source>
        <dbReference type="ARBA" id="ARBA00023237"/>
    </source>
</evidence>
<dbReference type="SUPFAM" id="SSF56935">
    <property type="entry name" value="Porins"/>
    <property type="match status" value="1"/>
</dbReference>
<dbReference type="InterPro" id="IPR000531">
    <property type="entry name" value="Beta-barrel_TonB"/>
</dbReference>
<evidence type="ECO:0000313" key="16">
    <source>
        <dbReference type="EMBL" id="PQA89562.1"/>
    </source>
</evidence>
<keyword evidence="6" id="KW-0408">Iron</keyword>
<evidence type="ECO:0000259" key="14">
    <source>
        <dbReference type="Pfam" id="PF00593"/>
    </source>
</evidence>
<keyword evidence="3 11" id="KW-1134">Transmembrane beta strand</keyword>
<evidence type="ECO:0000256" key="4">
    <source>
        <dbReference type="ARBA" id="ARBA00022496"/>
    </source>
</evidence>
<dbReference type="EMBL" id="PJCH01000001">
    <property type="protein sequence ID" value="PQA89562.1"/>
    <property type="molecule type" value="Genomic_DNA"/>
</dbReference>
<keyword evidence="8 12" id="KW-0798">TonB box</keyword>
<evidence type="ECO:0000313" key="17">
    <source>
        <dbReference type="Proteomes" id="UP000239504"/>
    </source>
</evidence>
<comment type="subcellular location">
    <subcellularLocation>
        <location evidence="1 11">Cell outer membrane</location>
        <topology evidence="1 11">Multi-pass membrane protein</topology>
    </subcellularLocation>
</comment>
<dbReference type="InterPro" id="IPR012910">
    <property type="entry name" value="Plug_dom"/>
</dbReference>
<dbReference type="GO" id="GO:0009279">
    <property type="term" value="C:cell outer membrane"/>
    <property type="evidence" value="ECO:0007669"/>
    <property type="project" value="UniProtKB-SubCell"/>
</dbReference>
<proteinExistence type="inferred from homology"/>
<name>A0A2S7KAM7_9PROT</name>
<evidence type="ECO:0000256" key="3">
    <source>
        <dbReference type="ARBA" id="ARBA00022452"/>
    </source>
</evidence>
<keyword evidence="16" id="KW-0675">Receptor</keyword>
<comment type="caution">
    <text evidence="16">The sequence shown here is derived from an EMBL/GenBank/DDBJ whole genome shotgun (WGS) entry which is preliminary data.</text>
</comment>
<sequence length="752" mass="82559">MGIASRHARALLSATAIAAFLTPSLAMAQAGADETGDGAAASGDRIVVTARRRDESIQDVPAQVTVLNEQAIQNRGIERPADFIEQVPNVTFVETQNAGTSFLVIRGISQARNSEPSAAIVVDGVPMTQPAQFNQALIDIEQIEVLKGPQGALYGRNAIGGAIVITTKKPGDEFEGKFTGGYESGPGYKLQGAVTVPLGDDLSMRGAISYFDTEGHLTNVNTTDASAKKNVDPVEDLNARLSFLYEPTDNFTADLRLSADLLDTRALYYVIPDFSNPNFNNPNYTDRPIDLNNSGKNERDIYDAALKLTYETDYGAFTSITGYNSVEELLTGDGYPFDPFGPFPINRVGFNYSQTQFLDVDTFTQELRFTSPSENRFRYIVGGQIYATDRYISTGNQIDTGMGVIPVYREPSTDPAHPQLTFLADSQDQFAWAVYLNTSYDITDDLELSLNLRYDHDKRENTTLTPTAFLPCTPGPECSSGLVRENSWDDWQPQAILSYAATDNLNLFASYSRGFRSGGFNQTGVGGLADASGFFNVGDLFDQETANTYEAGFKSAFMDGRVNLNASGYFTKAEGTYFFVFIAANSTQNLGNIDEVEYKGFDVELNAQVTDNFAFNAGFGYTDSEITEFPDPVAIGAQAPLVSEYTLNIGAEYRTPLWGDIEGLVRVDYNRLGDTIFTIPFSAPELALDATPVARDPVDLVNLRAGIMNDTWSLMFWSKNLFDEEYNTEYSPGGFLFKAQPMRWGVDLTVRF</sequence>
<accession>A0A2S7KAM7</accession>
<evidence type="ECO:0000256" key="11">
    <source>
        <dbReference type="PROSITE-ProRule" id="PRU01360"/>
    </source>
</evidence>
<evidence type="ECO:0000256" key="5">
    <source>
        <dbReference type="ARBA" id="ARBA00022692"/>
    </source>
</evidence>
<evidence type="ECO:0000256" key="13">
    <source>
        <dbReference type="SAM" id="SignalP"/>
    </source>
</evidence>
<keyword evidence="2 11" id="KW-0813">Transport</keyword>
<keyword evidence="17" id="KW-1185">Reference proteome</keyword>
<evidence type="ECO:0000256" key="8">
    <source>
        <dbReference type="ARBA" id="ARBA00023077"/>
    </source>
</evidence>
<dbReference type="Pfam" id="PF00593">
    <property type="entry name" value="TonB_dep_Rec_b-barrel"/>
    <property type="match status" value="1"/>
</dbReference>
<keyword evidence="13" id="KW-0732">Signal</keyword>
<organism evidence="16 17">
    <name type="scientific">Hyphococcus luteus</name>
    <dbReference type="NCBI Taxonomy" id="2058213"/>
    <lineage>
        <taxon>Bacteria</taxon>
        <taxon>Pseudomonadati</taxon>
        <taxon>Pseudomonadota</taxon>
        <taxon>Alphaproteobacteria</taxon>
        <taxon>Parvularculales</taxon>
        <taxon>Parvularculaceae</taxon>
        <taxon>Hyphococcus</taxon>
    </lineage>
</organism>
<evidence type="ECO:0000256" key="2">
    <source>
        <dbReference type="ARBA" id="ARBA00022448"/>
    </source>
</evidence>
<dbReference type="Pfam" id="PF07715">
    <property type="entry name" value="Plug"/>
    <property type="match status" value="1"/>
</dbReference>
<evidence type="ECO:0000256" key="1">
    <source>
        <dbReference type="ARBA" id="ARBA00004571"/>
    </source>
</evidence>
<dbReference type="InterPro" id="IPR036942">
    <property type="entry name" value="Beta-barrel_TonB_sf"/>
</dbReference>
<dbReference type="Gene3D" id="2.40.170.20">
    <property type="entry name" value="TonB-dependent receptor, beta-barrel domain"/>
    <property type="match status" value="1"/>
</dbReference>
<keyword evidence="7" id="KW-0406">Ion transport</keyword>
<evidence type="ECO:0000256" key="9">
    <source>
        <dbReference type="ARBA" id="ARBA00023136"/>
    </source>
</evidence>
<protein>
    <submittedName>
        <fullName evidence="16">TonB-dependent receptor</fullName>
    </submittedName>
</protein>
<evidence type="ECO:0000256" key="6">
    <source>
        <dbReference type="ARBA" id="ARBA00023004"/>
    </source>
</evidence>
<keyword evidence="5 11" id="KW-0812">Transmembrane</keyword>
<gene>
    <name evidence="16" type="ORF">CW354_01445</name>
</gene>
<keyword evidence="9 11" id="KW-0472">Membrane</keyword>
<dbReference type="InterPro" id="IPR039426">
    <property type="entry name" value="TonB-dep_rcpt-like"/>
</dbReference>
<dbReference type="PANTHER" id="PTHR32552">
    <property type="entry name" value="FERRICHROME IRON RECEPTOR-RELATED"/>
    <property type="match status" value="1"/>
</dbReference>
<keyword evidence="4" id="KW-0410">Iron transport</keyword>
<dbReference type="OrthoDB" id="7413795at2"/>
<feature type="domain" description="TonB-dependent receptor-like beta-barrel" evidence="14">
    <location>
        <begin position="268"/>
        <end position="721"/>
    </location>
</feature>
<reference evidence="16 17" key="1">
    <citation type="submission" date="2017-12" db="EMBL/GenBank/DDBJ databases">
        <authorList>
            <person name="Hurst M.R.H."/>
        </authorList>
    </citation>
    <scope>NUCLEOTIDE SEQUENCE [LARGE SCALE GENOMIC DNA]</scope>
    <source>
        <strain evidence="16 17">SY-3-19</strain>
    </source>
</reference>
<dbReference type="PROSITE" id="PS52016">
    <property type="entry name" value="TONB_DEPENDENT_REC_3"/>
    <property type="match status" value="1"/>
</dbReference>
<dbReference type="AlphaFoldDB" id="A0A2S7KAM7"/>
<evidence type="ECO:0000259" key="15">
    <source>
        <dbReference type="Pfam" id="PF07715"/>
    </source>
</evidence>
<feature type="signal peptide" evidence="13">
    <location>
        <begin position="1"/>
        <end position="28"/>
    </location>
</feature>
<dbReference type="RefSeq" id="WP_104828264.1">
    <property type="nucleotide sequence ID" value="NZ_PJCH01000001.1"/>
</dbReference>
<feature type="domain" description="TonB-dependent receptor plug" evidence="15">
    <location>
        <begin position="57"/>
        <end position="162"/>
    </location>
</feature>
<dbReference type="PANTHER" id="PTHR32552:SF81">
    <property type="entry name" value="TONB-DEPENDENT OUTER MEMBRANE RECEPTOR"/>
    <property type="match status" value="1"/>
</dbReference>